<dbReference type="EMBL" id="JBHTIS010000753">
    <property type="protein sequence ID" value="MFD1046691.1"/>
    <property type="molecule type" value="Genomic_DNA"/>
</dbReference>
<sequence>MKLSDVYIHALGVFLPEPVDVRSAVTAGHYDEEVLAESGFEYTHVAKDVAALDMAVAAARQALSRGTIALDAVDY</sequence>
<dbReference type="SUPFAM" id="SSF53901">
    <property type="entry name" value="Thiolase-like"/>
    <property type="match status" value="1"/>
</dbReference>
<proteinExistence type="predicted"/>
<comment type="caution">
    <text evidence="1">The sequence shown here is derived from an EMBL/GenBank/DDBJ whole genome shotgun (WGS) entry which is preliminary data.</text>
</comment>
<reference evidence="2" key="1">
    <citation type="journal article" date="2019" name="Int. J. Syst. Evol. Microbiol.">
        <title>The Global Catalogue of Microorganisms (GCM) 10K type strain sequencing project: providing services to taxonomists for standard genome sequencing and annotation.</title>
        <authorList>
            <consortium name="The Broad Institute Genomics Platform"/>
            <consortium name="The Broad Institute Genome Sequencing Center for Infectious Disease"/>
            <person name="Wu L."/>
            <person name="Ma J."/>
        </authorList>
    </citation>
    <scope>NUCLEOTIDE SEQUENCE [LARGE SCALE GENOMIC DNA]</scope>
    <source>
        <strain evidence="2">JCM 31486</strain>
    </source>
</reference>
<accession>A0ABW3M949</accession>
<evidence type="ECO:0000313" key="2">
    <source>
        <dbReference type="Proteomes" id="UP001597045"/>
    </source>
</evidence>
<feature type="non-terminal residue" evidence="1">
    <location>
        <position position="75"/>
    </location>
</feature>
<protein>
    <submittedName>
        <fullName evidence="1">Uncharacterized protein</fullName>
    </submittedName>
</protein>
<name>A0ABW3M949_9PSEU</name>
<gene>
    <name evidence="1" type="ORF">ACFQ1S_14585</name>
</gene>
<dbReference type="Gene3D" id="3.40.47.10">
    <property type="match status" value="1"/>
</dbReference>
<organism evidence="1 2">
    <name type="scientific">Kibdelosporangium lantanae</name>
    <dbReference type="NCBI Taxonomy" id="1497396"/>
    <lineage>
        <taxon>Bacteria</taxon>
        <taxon>Bacillati</taxon>
        <taxon>Actinomycetota</taxon>
        <taxon>Actinomycetes</taxon>
        <taxon>Pseudonocardiales</taxon>
        <taxon>Pseudonocardiaceae</taxon>
        <taxon>Kibdelosporangium</taxon>
    </lineage>
</organism>
<dbReference type="InterPro" id="IPR016039">
    <property type="entry name" value="Thiolase-like"/>
</dbReference>
<dbReference type="Proteomes" id="UP001597045">
    <property type="component" value="Unassembled WGS sequence"/>
</dbReference>
<keyword evidence="2" id="KW-1185">Reference proteome</keyword>
<evidence type="ECO:0000313" key="1">
    <source>
        <dbReference type="EMBL" id="MFD1046691.1"/>
    </source>
</evidence>